<dbReference type="Pfam" id="PF00067">
    <property type="entry name" value="p450"/>
    <property type="match status" value="1"/>
</dbReference>
<dbReference type="OrthoDB" id="3945418at2759"/>
<dbReference type="InterPro" id="IPR017972">
    <property type="entry name" value="Cyt_P450_CS"/>
</dbReference>
<dbReference type="AlphaFoldDB" id="A0A8H8RK75"/>
<sequence length="279" mass="31319">KSLVLQIRGEIQQILEKKDTDIHEVPHSIFYELRDSPALPATEKTVQRLEDEATLLVMAGLLPDQRSNLNIVRTDEKKPCTESTAKSITIAHYYLIANPHIIAKLRTELSTKPSTTLADLDQLPYLHAIALEANRLSFGLTGRNPRVSPDTALQYTNPSSRSTYVIPVGTPVSTSTLLAHTNEDVFPDPWTFDPGRWLGPEGQERKKYMIAFGKGPRQCIGMNLANAELLSTIAEMAKWEMAFFETSEKDVKFLHDYHVATPRLDSLGVKVKVLKRLEL</sequence>
<keyword evidence="7 8" id="KW-0349">Heme</keyword>
<keyword evidence="3 7" id="KW-0479">Metal-binding</keyword>
<evidence type="ECO:0000256" key="5">
    <source>
        <dbReference type="ARBA" id="ARBA00023004"/>
    </source>
</evidence>
<dbReference type="Gene3D" id="1.10.630.10">
    <property type="entry name" value="Cytochrome P450"/>
    <property type="match status" value="1"/>
</dbReference>
<keyword evidence="10" id="KW-1185">Reference proteome</keyword>
<dbReference type="InterPro" id="IPR036396">
    <property type="entry name" value="Cyt_P450_sf"/>
</dbReference>
<evidence type="ECO:0000256" key="4">
    <source>
        <dbReference type="ARBA" id="ARBA00023002"/>
    </source>
</evidence>
<dbReference type="GO" id="GO:0016705">
    <property type="term" value="F:oxidoreductase activity, acting on paired donors, with incorporation or reduction of molecular oxygen"/>
    <property type="evidence" value="ECO:0007669"/>
    <property type="project" value="InterPro"/>
</dbReference>
<comment type="cofactor">
    <cofactor evidence="1 7">
        <name>heme</name>
        <dbReference type="ChEBI" id="CHEBI:30413"/>
    </cofactor>
</comment>
<keyword evidence="6 8" id="KW-0503">Monooxygenase</keyword>
<protein>
    <submittedName>
        <fullName evidence="9">Cytochrome P450 monooxygenase</fullName>
    </submittedName>
</protein>
<feature type="non-terminal residue" evidence="9">
    <location>
        <position position="1"/>
    </location>
</feature>
<feature type="binding site" description="axial binding residue" evidence="7">
    <location>
        <position position="219"/>
    </location>
    <ligand>
        <name>heme</name>
        <dbReference type="ChEBI" id="CHEBI:30413"/>
    </ligand>
    <ligandPart>
        <name>Fe</name>
        <dbReference type="ChEBI" id="CHEBI:18248"/>
    </ligandPart>
</feature>
<name>A0A8H8RK75_9HELO</name>
<dbReference type="GO" id="GO:0004497">
    <property type="term" value="F:monooxygenase activity"/>
    <property type="evidence" value="ECO:0007669"/>
    <property type="project" value="UniProtKB-KW"/>
</dbReference>
<evidence type="ECO:0000313" key="10">
    <source>
        <dbReference type="Proteomes" id="UP000443090"/>
    </source>
</evidence>
<evidence type="ECO:0000256" key="2">
    <source>
        <dbReference type="ARBA" id="ARBA00010617"/>
    </source>
</evidence>
<dbReference type="InterPro" id="IPR050121">
    <property type="entry name" value="Cytochrome_P450_monoxygenase"/>
</dbReference>
<evidence type="ECO:0000256" key="7">
    <source>
        <dbReference type="PIRSR" id="PIRSR602403-1"/>
    </source>
</evidence>
<dbReference type="GO" id="GO:0005506">
    <property type="term" value="F:iron ion binding"/>
    <property type="evidence" value="ECO:0007669"/>
    <property type="project" value="InterPro"/>
</dbReference>
<dbReference type="PANTHER" id="PTHR24305:SF157">
    <property type="entry name" value="N-ACETYLTRYPTOPHAN 6-HYDROXYLASE IVOC-RELATED"/>
    <property type="match status" value="1"/>
</dbReference>
<evidence type="ECO:0000256" key="6">
    <source>
        <dbReference type="ARBA" id="ARBA00023033"/>
    </source>
</evidence>
<dbReference type="EMBL" id="QGMI01000954">
    <property type="protein sequence ID" value="TVY35578.1"/>
    <property type="molecule type" value="Genomic_DNA"/>
</dbReference>
<dbReference type="GO" id="GO:0020037">
    <property type="term" value="F:heme binding"/>
    <property type="evidence" value="ECO:0007669"/>
    <property type="project" value="InterPro"/>
</dbReference>
<evidence type="ECO:0000256" key="1">
    <source>
        <dbReference type="ARBA" id="ARBA00001971"/>
    </source>
</evidence>
<keyword evidence="4 8" id="KW-0560">Oxidoreductase</keyword>
<feature type="non-terminal residue" evidence="9">
    <location>
        <position position="279"/>
    </location>
</feature>
<evidence type="ECO:0000313" key="9">
    <source>
        <dbReference type="EMBL" id="TVY35578.1"/>
    </source>
</evidence>
<evidence type="ECO:0000256" key="8">
    <source>
        <dbReference type="RuleBase" id="RU000461"/>
    </source>
</evidence>
<reference evidence="9 10" key="1">
    <citation type="submission" date="2018-05" db="EMBL/GenBank/DDBJ databases">
        <title>Genome sequencing and assembly of the regulated plant pathogen Lachnellula willkommii and related sister species for the development of diagnostic species identification markers.</title>
        <authorList>
            <person name="Giroux E."/>
            <person name="Bilodeau G."/>
        </authorList>
    </citation>
    <scope>NUCLEOTIDE SEQUENCE [LARGE SCALE GENOMIC DNA]</scope>
    <source>
        <strain evidence="9 10">CBS 160.35</strain>
    </source>
</reference>
<dbReference type="PRINTS" id="PR00465">
    <property type="entry name" value="EP450IV"/>
</dbReference>
<dbReference type="SUPFAM" id="SSF48264">
    <property type="entry name" value="Cytochrome P450"/>
    <property type="match status" value="1"/>
</dbReference>
<dbReference type="InterPro" id="IPR001128">
    <property type="entry name" value="Cyt_P450"/>
</dbReference>
<keyword evidence="5 7" id="KW-0408">Iron</keyword>
<dbReference type="Proteomes" id="UP000443090">
    <property type="component" value="Unassembled WGS sequence"/>
</dbReference>
<proteinExistence type="inferred from homology"/>
<dbReference type="PANTHER" id="PTHR24305">
    <property type="entry name" value="CYTOCHROME P450"/>
    <property type="match status" value="1"/>
</dbReference>
<comment type="similarity">
    <text evidence="2 8">Belongs to the cytochrome P450 family.</text>
</comment>
<evidence type="ECO:0000256" key="3">
    <source>
        <dbReference type="ARBA" id="ARBA00022723"/>
    </source>
</evidence>
<gene>
    <name evidence="9" type="primary">TRI4</name>
    <name evidence="9" type="ORF">LOCC1_G007963</name>
</gene>
<comment type="caution">
    <text evidence="9">The sequence shown here is derived from an EMBL/GenBank/DDBJ whole genome shotgun (WGS) entry which is preliminary data.</text>
</comment>
<organism evidence="9 10">
    <name type="scientific">Lachnellula occidentalis</name>
    <dbReference type="NCBI Taxonomy" id="215460"/>
    <lineage>
        <taxon>Eukaryota</taxon>
        <taxon>Fungi</taxon>
        <taxon>Dikarya</taxon>
        <taxon>Ascomycota</taxon>
        <taxon>Pezizomycotina</taxon>
        <taxon>Leotiomycetes</taxon>
        <taxon>Helotiales</taxon>
        <taxon>Lachnaceae</taxon>
        <taxon>Lachnellula</taxon>
    </lineage>
</organism>
<dbReference type="PROSITE" id="PS00086">
    <property type="entry name" value="CYTOCHROME_P450"/>
    <property type="match status" value="1"/>
</dbReference>
<accession>A0A8H8RK75</accession>
<dbReference type="InterPro" id="IPR002403">
    <property type="entry name" value="Cyt_P450_E_grp-IV"/>
</dbReference>